<feature type="domain" description="SH2" evidence="6">
    <location>
        <begin position="501"/>
        <end position="579"/>
    </location>
</feature>
<dbReference type="AlphaFoldDB" id="A0A6P7IZZ7"/>
<dbReference type="GO" id="GO:0005068">
    <property type="term" value="F:transmembrane receptor protein tyrosine kinase adaptor activity"/>
    <property type="evidence" value="ECO:0007669"/>
    <property type="project" value="TreeGrafter"/>
</dbReference>
<protein>
    <submittedName>
        <fullName evidence="8 9">SH2B adapter protein 3</fullName>
    </submittedName>
</protein>
<dbReference type="CDD" id="cd01231">
    <property type="entry name" value="PH_SH2B_family"/>
    <property type="match status" value="1"/>
</dbReference>
<dbReference type="InterPro" id="IPR036860">
    <property type="entry name" value="SH2_dom_sf"/>
</dbReference>
<feature type="region of interest" description="Disordered" evidence="5">
    <location>
        <begin position="239"/>
        <end position="301"/>
    </location>
</feature>
<dbReference type="PROSITE" id="PS50001">
    <property type="entry name" value="SH2"/>
    <property type="match status" value="1"/>
</dbReference>
<dbReference type="PRINTS" id="PR00401">
    <property type="entry name" value="SH2DOMAIN"/>
</dbReference>
<evidence type="ECO:0000259" key="6">
    <source>
        <dbReference type="PROSITE" id="PS50001"/>
    </source>
</evidence>
<feature type="compositionally biased region" description="Low complexity" evidence="5">
    <location>
        <begin position="244"/>
        <end position="261"/>
    </location>
</feature>
<dbReference type="RefSeq" id="XP_028269944.1">
    <property type="nucleotide sequence ID" value="XM_028414143.1"/>
</dbReference>
<dbReference type="GO" id="GO:0005886">
    <property type="term" value="C:plasma membrane"/>
    <property type="evidence" value="ECO:0007669"/>
    <property type="project" value="TreeGrafter"/>
</dbReference>
<dbReference type="CTD" id="10019"/>
<evidence type="ECO:0000256" key="4">
    <source>
        <dbReference type="PROSITE-ProRule" id="PRU00191"/>
    </source>
</evidence>
<keyword evidence="2" id="KW-0597">Phosphoprotein</keyword>
<dbReference type="Pfam" id="PF08916">
    <property type="entry name" value="Phe_ZIP"/>
    <property type="match status" value="1"/>
</dbReference>
<dbReference type="FunFam" id="2.30.29.30:FF:000639">
    <property type="entry name" value="SH2B adaptor protein 3"/>
    <property type="match status" value="1"/>
</dbReference>
<gene>
    <name evidence="8 9 10" type="primary">sh2b3</name>
</gene>
<feature type="region of interest" description="Disordered" evidence="5">
    <location>
        <begin position="1"/>
        <end position="21"/>
    </location>
</feature>
<evidence type="ECO:0000313" key="7">
    <source>
        <dbReference type="Proteomes" id="UP000515145"/>
    </source>
</evidence>
<evidence type="ECO:0000256" key="2">
    <source>
        <dbReference type="ARBA" id="ARBA00022553"/>
    </source>
</evidence>
<dbReference type="InterPro" id="IPR015012">
    <property type="entry name" value="Phe_ZIP"/>
</dbReference>
<dbReference type="InterPro" id="IPR001849">
    <property type="entry name" value="PH_domain"/>
</dbReference>
<evidence type="ECO:0000313" key="8">
    <source>
        <dbReference type="RefSeq" id="XP_028269943.1"/>
    </source>
</evidence>
<feature type="compositionally biased region" description="Low complexity" evidence="5">
    <location>
        <begin position="644"/>
        <end position="664"/>
    </location>
</feature>
<dbReference type="SUPFAM" id="SSF109805">
    <property type="entry name" value="Phenylalanine zipper"/>
    <property type="match status" value="1"/>
</dbReference>
<evidence type="ECO:0000256" key="3">
    <source>
        <dbReference type="ARBA" id="ARBA00022999"/>
    </source>
</evidence>
<organism evidence="7 10">
    <name type="scientific">Parambassis ranga</name>
    <name type="common">Indian glassy fish</name>
    <dbReference type="NCBI Taxonomy" id="210632"/>
    <lineage>
        <taxon>Eukaryota</taxon>
        <taxon>Metazoa</taxon>
        <taxon>Chordata</taxon>
        <taxon>Craniata</taxon>
        <taxon>Vertebrata</taxon>
        <taxon>Euteleostomi</taxon>
        <taxon>Actinopterygii</taxon>
        <taxon>Neopterygii</taxon>
        <taxon>Teleostei</taxon>
        <taxon>Neoteleostei</taxon>
        <taxon>Acanthomorphata</taxon>
        <taxon>Ovalentaria</taxon>
        <taxon>Ambassidae</taxon>
        <taxon>Parambassis</taxon>
    </lineage>
</organism>
<keyword evidence="7" id="KW-1185">Reference proteome</keyword>
<evidence type="ECO:0000256" key="5">
    <source>
        <dbReference type="SAM" id="MobiDB-lite"/>
    </source>
</evidence>
<evidence type="ECO:0000256" key="1">
    <source>
        <dbReference type="ARBA" id="ARBA00010220"/>
    </source>
</evidence>
<dbReference type="RefSeq" id="XP_028269945.1">
    <property type="nucleotide sequence ID" value="XM_028414144.1"/>
</dbReference>
<feature type="compositionally biased region" description="Polar residues" evidence="5">
    <location>
        <begin position="206"/>
        <end position="220"/>
    </location>
</feature>
<feature type="compositionally biased region" description="Low complexity" evidence="5">
    <location>
        <begin position="168"/>
        <end position="186"/>
    </location>
</feature>
<feature type="region of interest" description="Disordered" evidence="5">
    <location>
        <begin position="131"/>
        <end position="220"/>
    </location>
</feature>
<dbReference type="PANTHER" id="PTHR10872:SF1">
    <property type="entry name" value="SH2B ADAPTER PROTEIN 3"/>
    <property type="match status" value="1"/>
</dbReference>
<dbReference type="Gene3D" id="3.30.505.10">
    <property type="entry name" value="SH2 domain"/>
    <property type="match status" value="1"/>
</dbReference>
<dbReference type="PANTHER" id="PTHR10872">
    <property type="entry name" value="SH2B ADAPTER PROTEIN"/>
    <property type="match status" value="1"/>
</dbReference>
<dbReference type="SUPFAM" id="SSF50729">
    <property type="entry name" value="PH domain-like"/>
    <property type="match status" value="1"/>
</dbReference>
<dbReference type="SMART" id="SM00252">
    <property type="entry name" value="SH2"/>
    <property type="match status" value="1"/>
</dbReference>
<accession>A0A6P7IZZ7</accession>
<dbReference type="InterPro" id="IPR036290">
    <property type="entry name" value="Phe_ZIP_sf"/>
</dbReference>
<dbReference type="FunFam" id="3.30.505.10:FF:000008">
    <property type="entry name" value="SH2B adapter protein 1 isoform 2"/>
    <property type="match status" value="1"/>
</dbReference>
<comment type="similarity">
    <text evidence="1">Belongs to the SH2B adapter family.</text>
</comment>
<dbReference type="Proteomes" id="UP000515145">
    <property type="component" value="Chromosome 9"/>
</dbReference>
<feature type="region of interest" description="Disordered" evidence="5">
    <location>
        <begin position="644"/>
        <end position="719"/>
    </location>
</feature>
<dbReference type="InterPro" id="IPR000980">
    <property type="entry name" value="SH2"/>
</dbReference>
<dbReference type="SUPFAM" id="SSF55550">
    <property type="entry name" value="SH2 domain"/>
    <property type="match status" value="1"/>
</dbReference>
<dbReference type="OrthoDB" id="10047184at2759"/>
<dbReference type="Gene3D" id="6.10.140.110">
    <property type="match status" value="1"/>
</dbReference>
<feature type="compositionally biased region" description="Pro residues" evidence="5">
    <location>
        <begin position="676"/>
        <end position="687"/>
    </location>
</feature>
<dbReference type="GeneID" id="114441297"/>
<dbReference type="GO" id="GO:0035556">
    <property type="term" value="P:intracellular signal transduction"/>
    <property type="evidence" value="ECO:0007669"/>
    <property type="project" value="TreeGrafter"/>
</dbReference>
<dbReference type="SMART" id="SM00233">
    <property type="entry name" value="PH"/>
    <property type="match status" value="1"/>
</dbReference>
<dbReference type="InterPro" id="IPR030523">
    <property type="entry name" value="SH2B"/>
</dbReference>
<feature type="compositionally biased region" description="Polar residues" evidence="5">
    <location>
        <begin position="460"/>
        <end position="480"/>
    </location>
</feature>
<dbReference type="Pfam" id="PF00017">
    <property type="entry name" value="SH2"/>
    <property type="match status" value="1"/>
</dbReference>
<name>A0A6P7IZZ7_9TELE</name>
<feature type="compositionally biased region" description="Low complexity" evidence="5">
    <location>
        <begin position="276"/>
        <end position="286"/>
    </location>
</feature>
<evidence type="ECO:0000313" key="9">
    <source>
        <dbReference type="RefSeq" id="XP_028269944.1"/>
    </source>
</evidence>
<dbReference type="Gene3D" id="2.30.29.30">
    <property type="entry name" value="Pleckstrin-homology domain (PH domain)/Phosphotyrosine-binding domain (PTB)"/>
    <property type="match status" value="1"/>
</dbReference>
<feature type="compositionally biased region" description="Basic and acidic residues" evidence="5">
    <location>
        <begin position="187"/>
        <end position="205"/>
    </location>
</feature>
<sequence>MNGNTTHPANTTTTTAGGGPGVAVHPKGWREFCELHAIAAARQLAGHYRSFARERPQHDVLPPETFSKQFTDLFQQHFCCEVDKDGTPLSQSMCSTTSGSATSTSSVAPTLPSQAMISRLRITSVSGVQDYREAGRPSGGAAPLTVSSKVEPVVVSREQEQPMRRTAGNSFSSSCSISSGSLLIRSRSNEEMSGSDRRRVSERYSSDSSASNPGHTDITHFSVNQIQQTVRRLFNKLPRSSQDLSPTNLNPTTNNSSPLNNGDRVGGNPSTNEDLSSSSSSSQSSSCLNSEATPPAASHRTGVVSHILDRFRLSFRRQRRSEVSGCCKEGRLRYLLVDDTVSDSHPHWQRCRLLVRRIRDAQGGGGGRGGGERYQLELYDPPKAYSPKLTTHCSDIQEVRRCNRLEMPDNLNTFVLKVSRGSLIFETDNDQQVSSWTTELKECISNRSGSVDLEPLPSPVDSSVPTNHRGSSEPGSHSPVTFSMPEQVIQKTDHFLFSYPWFHGPISRVKAAHLVQSSGPEGHGVFLVRQSETRRGDYVLTFNYQGKAKHLRLSLTEWGQCRVQHLRFPSVMEMLRHFRLFPIPLECGAAGAVTLSSFVVAGSSPPSQGRLSGALLVPFSLHRWSSEPSLAHCSLACSSSQPPSSCSTSNTTASPTSNPSTASQLGNTPFMRTNPFPDPTATAPPPLRRSESVGRRPLLRHPNPHTSIIPQRDSDYELEPDRGRKRAIDNQYMLL</sequence>
<dbReference type="InterPro" id="IPR011993">
    <property type="entry name" value="PH-like_dom_sf"/>
</dbReference>
<keyword evidence="3 4" id="KW-0727">SH2 domain</keyword>
<feature type="compositionally biased region" description="Low complexity" evidence="5">
    <location>
        <begin position="1"/>
        <end position="15"/>
    </location>
</feature>
<feature type="region of interest" description="Disordered" evidence="5">
    <location>
        <begin position="448"/>
        <end position="480"/>
    </location>
</feature>
<proteinExistence type="inferred from homology"/>
<reference evidence="8 9" key="1">
    <citation type="submission" date="2025-04" db="UniProtKB">
        <authorList>
            <consortium name="RefSeq"/>
        </authorList>
    </citation>
    <scope>IDENTIFICATION</scope>
</reference>
<dbReference type="RefSeq" id="XP_028269943.1">
    <property type="nucleotide sequence ID" value="XM_028414142.1"/>
</dbReference>
<evidence type="ECO:0000313" key="10">
    <source>
        <dbReference type="RefSeq" id="XP_028269945.1"/>
    </source>
</evidence>